<dbReference type="PANTHER" id="PTHR43673:SF10">
    <property type="entry name" value="NADH DEHYDROGENASE_NAD(P)H NITROREDUCTASE XCC3605-RELATED"/>
    <property type="match status" value="1"/>
</dbReference>
<accession>A0ABV1RRL2</accession>
<name>A0ABV1RRL2_9BACT</name>
<keyword evidence="5" id="KW-1185">Reference proteome</keyword>
<dbReference type="SUPFAM" id="SSF55469">
    <property type="entry name" value="FMN-dependent nitroreductase-like"/>
    <property type="match status" value="1"/>
</dbReference>
<evidence type="ECO:0000313" key="4">
    <source>
        <dbReference type="EMBL" id="MER2997008.1"/>
    </source>
</evidence>
<evidence type="ECO:0000259" key="3">
    <source>
        <dbReference type="Pfam" id="PF00881"/>
    </source>
</evidence>
<evidence type="ECO:0000313" key="5">
    <source>
        <dbReference type="Proteomes" id="UP001476807"/>
    </source>
</evidence>
<evidence type="ECO:0000256" key="2">
    <source>
        <dbReference type="ARBA" id="ARBA00023002"/>
    </source>
</evidence>
<dbReference type="Proteomes" id="UP001476807">
    <property type="component" value="Unassembled WGS sequence"/>
</dbReference>
<dbReference type="CDD" id="cd02138">
    <property type="entry name" value="TdsD-like"/>
    <property type="match status" value="1"/>
</dbReference>
<dbReference type="Gene3D" id="3.40.109.10">
    <property type="entry name" value="NADH Oxidase"/>
    <property type="match status" value="1"/>
</dbReference>
<organism evidence="4 5">
    <name type="scientific">Pontibacter populi</name>
    <dbReference type="NCBI Taxonomy" id="890055"/>
    <lineage>
        <taxon>Bacteria</taxon>
        <taxon>Pseudomonadati</taxon>
        <taxon>Bacteroidota</taxon>
        <taxon>Cytophagia</taxon>
        <taxon>Cytophagales</taxon>
        <taxon>Hymenobacteraceae</taxon>
        <taxon>Pontibacter</taxon>
    </lineage>
</organism>
<sequence>MTNTDNKIEINELIKQRWSPRAFDSKPVEEEKLEALFEAARWAASAMNEQPWRFVFATKDNPEAYEKLLSTLVEANQVWAQEAPVLILSVAKTSYSNFDSHNPHAWHDTGLATANLALQATELGLNLHVMGGFSVGKAREVLGIPEGYEPVSVIALGYQGDADQLPEPLKERETAPRSRKPLQEIVFNGTWN</sequence>
<dbReference type="Pfam" id="PF00881">
    <property type="entry name" value="Nitroreductase"/>
    <property type="match status" value="1"/>
</dbReference>
<dbReference type="RefSeq" id="WP_350411361.1">
    <property type="nucleotide sequence ID" value="NZ_JBEOKT010000004.1"/>
</dbReference>
<protein>
    <submittedName>
        <fullName evidence="4">Nitroreductase family protein</fullName>
    </submittedName>
</protein>
<dbReference type="EMBL" id="JBEOKT010000004">
    <property type="protein sequence ID" value="MER2997008.1"/>
    <property type="molecule type" value="Genomic_DNA"/>
</dbReference>
<proteinExistence type="inferred from homology"/>
<reference evidence="4 5" key="1">
    <citation type="submission" date="2024-06" db="EMBL/GenBank/DDBJ databases">
        <title>Pontibacter populi HYL7-15.</title>
        <authorList>
            <person name="Kim M.K."/>
        </authorList>
    </citation>
    <scope>NUCLEOTIDE SEQUENCE [LARGE SCALE GENOMIC DNA]</scope>
    <source>
        <strain evidence="4 5">HYL7-15</strain>
    </source>
</reference>
<dbReference type="PANTHER" id="PTHR43673">
    <property type="entry name" value="NAD(P)H NITROREDUCTASE YDGI-RELATED"/>
    <property type="match status" value="1"/>
</dbReference>
<feature type="domain" description="Nitroreductase" evidence="3">
    <location>
        <begin position="14"/>
        <end position="158"/>
    </location>
</feature>
<comment type="caution">
    <text evidence="4">The sequence shown here is derived from an EMBL/GenBank/DDBJ whole genome shotgun (WGS) entry which is preliminary data.</text>
</comment>
<dbReference type="InterPro" id="IPR000415">
    <property type="entry name" value="Nitroreductase-like"/>
</dbReference>
<comment type="similarity">
    <text evidence="1">Belongs to the nitroreductase family.</text>
</comment>
<evidence type="ECO:0000256" key="1">
    <source>
        <dbReference type="ARBA" id="ARBA00007118"/>
    </source>
</evidence>
<dbReference type="InterPro" id="IPR029479">
    <property type="entry name" value="Nitroreductase"/>
</dbReference>
<gene>
    <name evidence="4" type="ORF">ABS362_05585</name>
</gene>
<keyword evidence="2" id="KW-0560">Oxidoreductase</keyword>